<gene>
    <name evidence="1" type="ORF">EJ08DRAFT_661522</name>
</gene>
<name>A0A9P4NQH0_9PEZI</name>
<dbReference type="Proteomes" id="UP000800235">
    <property type="component" value="Unassembled WGS sequence"/>
</dbReference>
<comment type="caution">
    <text evidence="1">The sequence shown here is derived from an EMBL/GenBank/DDBJ whole genome shotgun (WGS) entry which is preliminary data.</text>
</comment>
<reference evidence="1" key="1">
    <citation type="journal article" date="2020" name="Stud. Mycol.">
        <title>101 Dothideomycetes genomes: a test case for predicting lifestyles and emergence of pathogens.</title>
        <authorList>
            <person name="Haridas S."/>
            <person name="Albert R."/>
            <person name="Binder M."/>
            <person name="Bloem J."/>
            <person name="Labutti K."/>
            <person name="Salamov A."/>
            <person name="Andreopoulos B."/>
            <person name="Baker S."/>
            <person name="Barry K."/>
            <person name="Bills G."/>
            <person name="Bluhm B."/>
            <person name="Cannon C."/>
            <person name="Castanera R."/>
            <person name="Culley D."/>
            <person name="Daum C."/>
            <person name="Ezra D."/>
            <person name="Gonzalez J."/>
            <person name="Henrissat B."/>
            <person name="Kuo A."/>
            <person name="Liang C."/>
            <person name="Lipzen A."/>
            <person name="Lutzoni F."/>
            <person name="Magnuson J."/>
            <person name="Mondo S."/>
            <person name="Nolan M."/>
            <person name="Ohm R."/>
            <person name="Pangilinan J."/>
            <person name="Park H.-J."/>
            <person name="Ramirez L."/>
            <person name="Alfaro M."/>
            <person name="Sun H."/>
            <person name="Tritt A."/>
            <person name="Yoshinaga Y."/>
            <person name="Zwiers L.-H."/>
            <person name="Turgeon B."/>
            <person name="Goodwin S."/>
            <person name="Spatafora J."/>
            <person name="Crous P."/>
            <person name="Grigoriev I."/>
        </authorList>
    </citation>
    <scope>NUCLEOTIDE SEQUENCE</scope>
    <source>
        <strain evidence="1">CBS 130266</strain>
    </source>
</reference>
<dbReference type="AlphaFoldDB" id="A0A9P4NQH0"/>
<evidence type="ECO:0000313" key="2">
    <source>
        <dbReference type="Proteomes" id="UP000800235"/>
    </source>
</evidence>
<accession>A0A9P4NQH0</accession>
<organism evidence="1 2">
    <name type="scientific">Tothia fuscella</name>
    <dbReference type="NCBI Taxonomy" id="1048955"/>
    <lineage>
        <taxon>Eukaryota</taxon>
        <taxon>Fungi</taxon>
        <taxon>Dikarya</taxon>
        <taxon>Ascomycota</taxon>
        <taxon>Pezizomycotina</taxon>
        <taxon>Dothideomycetes</taxon>
        <taxon>Pleosporomycetidae</taxon>
        <taxon>Venturiales</taxon>
        <taxon>Cylindrosympodiaceae</taxon>
        <taxon>Tothia</taxon>
    </lineage>
</organism>
<proteinExistence type="predicted"/>
<protein>
    <submittedName>
        <fullName evidence="1">Uncharacterized protein</fullName>
    </submittedName>
</protein>
<sequence length="131" mass="14902">MRSQKRLTCWLLAQSIVTVEYPNDENKNGYKKLFKKQTSGKRIQPAQDKTNDADYQLRLDAGESIDGEKNVYLQVNTEAKNDVLKKFKKKHGAHANLATGVIDENTPEADQKEVAKEFWSGLKEEAKGNFK</sequence>
<dbReference type="EMBL" id="MU007045">
    <property type="protein sequence ID" value="KAF2429613.1"/>
    <property type="molecule type" value="Genomic_DNA"/>
</dbReference>
<dbReference type="OrthoDB" id="4387771at2759"/>
<evidence type="ECO:0000313" key="1">
    <source>
        <dbReference type="EMBL" id="KAF2429613.1"/>
    </source>
</evidence>
<keyword evidence="2" id="KW-1185">Reference proteome</keyword>